<dbReference type="EMBL" id="JAGQHR010000014">
    <property type="protein sequence ID" value="MCA9726262.1"/>
    <property type="molecule type" value="Genomic_DNA"/>
</dbReference>
<dbReference type="InterPro" id="IPR002645">
    <property type="entry name" value="STAS_dom"/>
</dbReference>
<evidence type="ECO:0000313" key="4">
    <source>
        <dbReference type="EMBL" id="MCA9726262.1"/>
    </source>
</evidence>
<protein>
    <recommendedName>
        <fullName evidence="2">Anti-sigma factor antagonist</fullName>
    </recommendedName>
</protein>
<dbReference type="CDD" id="cd07043">
    <property type="entry name" value="STAS_anti-anti-sigma_factors"/>
    <property type="match status" value="1"/>
</dbReference>
<dbReference type="AlphaFoldDB" id="A0A956LXB6"/>
<dbReference type="InterPro" id="IPR036513">
    <property type="entry name" value="STAS_dom_sf"/>
</dbReference>
<dbReference type="Gene3D" id="3.30.750.24">
    <property type="entry name" value="STAS domain"/>
    <property type="match status" value="1"/>
</dbReference>
<comment type="similarity">
    <text evidence="1 2">Belongs to the anti-sigma-factor antagonist family.</text>
</comment>
<gene>
    <name evidence="4" type="ORF">KC729_01160</name>
</gene>
<comment type="caution">
    <text evidence="4">The sequence shown here is derived from an EMBL/GenBank/DDBJ whole genome shotgun (WGS) entry which is preliminary data.</text>
</comment>
<dbReference type="PROSITE" id="PS50801">
    <property type="entry name" value="STAS"/>
    <property type="match status" value="1"/>
</dbReference>
<dbReference type="SUPFAM" id="SSF52091">
    <property type="entry name" value="SpoIIaa-like"/>
    <property type="match status" value="1"/>
</dbReference>
<dbReference type="InterPro" id="IPR003658">
    <property type="entry name" value="Anti-sigma_ant"/>
</dbReference>
<evidence type="ECO:0000313" key="5">
    <source>
        <dbReference type="Proteomes" id="UP000697710"/>
    </source>
</evidence>
<dbReference type="Proteomes" id="UP000697710">
    <property type="component" value="Unassembled WGS sequence"/>
</dbReference>
<name>A0A956LXB6_UNCEI</name>
<evidence type="ECO:0000256" key="2">
    <source>
        <dbReference type="RuleBase" id="RU003749"/>
    </source>
</evidence>
<reference evidence="4" key="1">
    <citation type="submission" date="2020-04" db="EMBL/GenBank/DDBJ databases">
        <authorList>
            <person name="Zhang T."/>
        </authorList>
    </citation>
    <scope>NUCLEOTIDE SEQUENCE</scope>
    <source>
        <strain evidence="4">HKST-UBA01</strain>
    </source>
</reference>
<evidence type="ECO:0000256" key="1">
    <source>
        <dbReference type="ARBA" id="ARBA00009013"/>
    </source>
</evidence>
<dbReference type="PANTHER" id="PTHR33495:SF2">
    <property type="entry name" value="ANTI-SIGMA FACTOR ANTAGONIST TM_1081-RELATED"/>
    <property type="match status" value="1"/>
</dbReference>
<feature type="domain" description="STAS" evidence="3">
    <location>
        <begin position="25"/>
        <end position="111"/>
    </location>
</feature>
<dbReference type="GO" id="GO:0043856">
    <property type="term" value="F:anti-sigma factor antagonist activity"/>
    <property type="evidence" value="ECO:0007669"/>
    <property type="project" value="InterPro"/>
</dbReference>
<sequence length="123" mass="13334">MKIKQEAIGDVYVLRLSGQLMGGPDADAVRETILSALNQGYKNLLVDLKDVSWVNSTGLGILISSHITVSNNGGFLKLMRVSRRIDSIFMVTRLNTVFQVFDSEPDALASFQGDSASSPKAES</sequence>
<accession>A0A956LXB6</accession>
<dbReference type="NCBIfam" id="TIGR00377">
    <property type="entry name" value="ant_ant_sig"/>
    <property type="match status" value="1"/>
</dbReference>
<evidence type="ECO:0000259" key="3">
    <source>
        <dbReference type="PROSITE" id="PS50801"/>
    </source>
</evidence>
<organism evidence="4 5">
    <name type="scientific">Eiseniibacteriota bacterium</name>
    <dbReference type="NCBI Taxonomy" id="2212470"/>
    <lineage>
        <taxon>Bacteria</taxon>
        <taxon>Candidatus Eiseniibacteriota</taxon>
    </lineage>
</organism>
<reference evidence="4" key="2">
    <citation type="journal article" date="2021" name="Microbiome">
        <title>Successional dynamics and alternative stable states in a saline activated sludge microbial community over 9 years.</title>
        <authorList>
            <person name="Wang Y."/>
            <person name="Ye J."/>
            <person name="Ju F."/>
            <person name="Liu L."/>
            <person name="Boyd J.A."/>
            <person name="Deng Y."/>
            <person name="Parks D.H."/>
            <person name="Jiang X."/>
            <person name="Yin X."/>
            <person name="Woodcroft B.J."/>
            <person name="Tyson G.W."/>
            <person name="Hugenholtz P."/>
            <person name="Polz M.F."/>
            <person name="Zhang T."/>
        </authorList>
    </citation>
    <scope>NUCLEOTIDE SEQUENCE</scope>
    <source>
        <strain evidence="4">HKST-UBA01</strain>
    </source>
</reference>
<dbReference type="Pfam" id="PF01740">
    <property type="entry name" value="STAS"/>
    <property type="match status" value="1"/>
</dbReference>
<proteinExistence type="inferred from homology"/>
<dbReference type="PANTHER" id="PTHR33495">
    <property type="entry name" value="ANTI-SIGMA FACTOR ANTAGONIST TM_1081-RELATED-RELATED"/>
    <property type="match status" value="1"/>
</dbReference>